<comment type="caution">
    <text evidence="1">The sequence shown here is derived from an EMBL/GenBank/DDBJ whole genome shotgun (WGS) entry which is preliminary data.</text>
</comment>
<dbReference type="EMBL" id="JAUEDM010000002">
    <property type="protein sequence ID" value="KAK3325108.1"/>
    <property type="molecule type" value="Genomic_DNA"/>
</dbReference>
<name>A0AAE0IH66_9PEZI</name>
<dbReference type="AlphaFoldDB" id="A0AAE0IH66"/>
<protein>
    <submittedName>
        <fullName evidence="1">Uncharacterized protein</fullName>
    </submittedName>
</protein>
<dbReference type="Proteomes" id="UP001283341">
    <property type="component" value="Unassembled WGS sequence"/>
</dbReference>
<proteinExistence type="predicted"/>
<gene>
    <name evidence="1" type="ORF">B0H66DRAFT_110372</name>
</gene>
<sequence>MITNHSPPFNKQVESLNTNQILRAIDHRENQRQGVDFSQWKAAIWVPCLAIWRANGKSGQPPVTVTWASIQPGDDRLLPTGVIRKYGVSYSLLSL</sequence>
<reference evidence="1" key="1">
    <citation type="journal article" date="2023" name="Mol. Phylogenet. Evol.">
        <title>Genome-scale phylogeny and comparative genomics of the fungal order Sordariales.</title>
        <authorList>
            <person name="Hensen N."/>
            <person name="Bonometti L."/>
            <person name="Westerberg I."/>
            <person name="Brannstrom I.O."/>
            <person name="Guillou S."/>
            <person name="Cros-Aarteil S."/>
            <person name="Calhoun S."/>
            <person name="Haridas S."/>
            <person name="Kuo A."/>
            <person name="Mondo S."/>
            <person name="Pangilinan J."/>
            <person name="Riley R."/>
            <person name="LaButti K."/>
            <person name="Andreopoulos B."/>
            <person name="Lipzen A."/>
            <person name="Chen C."/>
            <person name="Yan M."/>
            <person name="Daum C."/>
            <person name="Ng V."/>
            <person name="Clum A."/>
            <person name="Steindorff A."/>
            <person name="Ohm R.A."/>
            <person name="Martin F."/>
            <person name="Silar P."/>
            <person name="Natvig D.O."/>
            <person name="Lalanne C."/>
            <person name="Gautier V."/>
            <person name="Ament-Velasquez S.L."/>
            <person name="Kruys A."/>
            <person name="Hutchinson M.I."/>
            <person name="Powell A.J."/>
            <person name="Barry K."/>
            <person name="Miller A.N."/>
            <person name="Grigoriev I.V."/>
            <person name="Debuchy R."/>
            <person name="Gladieux P."/>
            <person name="Hiltunen Thoren M."/>
            <person name="Johannesson H."/>
        </authorList>
    </citation>
    <scope>NUCLEOTIDE SEQUENCE</scope>
    <source>
        <strain evidence="1">CBS 118394</strain>
    </source>
</reference>
<reference evidence="1" key="2">
    <citation type="submission" date="2023-06" db="EMBL/GenBank/DDBJ databases">
        <authorList>
            <consortium name="Lawrence Berkeley National Laboratory"/>
            <person name="Haridas S."/>
            <person name="Hensen N."/>
            <person name="Bonometti L."/>
            <person name="Westerberg I."/>
            <person name="Brannstrom I.O."/>
            <person name="Guillou S."/>
            <person name="Cros-Aarteil S."/>
            <person name="Calhoun S."/>
            <person name="Kuo A."/>
            <person name="Mondo S."/>
            <person name="Pangilinan J."/>
            <person name="Riley R."/>
            <person name="Labutti K."/>
            <person name="Andreopoulos B."/>
            <person name="Lipzen A."/>
            <person name="Chen C."/>
            <person name="Yanf M."/>
            <person name="Daum C."/>
            <person name="Ng V."/>
            <person name="Clum A."/>
            <person name="Steindorff A."/>
            <person name="Ohm R."/>
            <person name="Martin F."/>
            <person name="Silar P."/>
            <person name="Natvig D."/>
            <person name="Lalanne C."/>
            <person name="Gautier V."/>
            <person name="Ament-Velasquez S.L."/>
            <person name="Kruys A."/>
            <person name="Hutchinson M.I."/>
            <person name="Powell A.J."/>
            <person name="Barry K."/>
            <person name="Miller A.N."/>
            <person name="Grigoriev I.V."/>
            <person name="Debuchy R."/>
            <person name="Gladieux P."/>
            <person name="Thoren M.H."/>
            <person name="Johannesson H."/>
        </authorList>
    </citation>
    <scope>NUCLEOTIDE SEQUENCE</scope>
    <source>
        <strain evidence="1">CBS 118394</strain>
    </source>
</reference>
<organism evidence="1 2">
    <name type="scientific">Apodospora peruviana</name>
    <dbReference type="NCBI Taxonomy" id="516989"/>
    <lineage>
        <taxon>Eukaryota</taxon>
        <taxon>Fungi</taxon>
        <taxon>Dikarya</taxon>
        <taxon>Ascomycota</taxon>
        <taxon>Pezizomycotina</taxon>
        <taxon>Sordariomycetes</taxon>
        <taxon>Sordariomycetidae</taxon>
        <taxon>Sordariales</taxon>
        <taxon>Lasiosphaeriaceae</taxon>
        <taxon>Apodospora</taxon>
    </lineage>
</organism>
<accession>A0AAE0IH66</accession>
<evidence type="ECO:0000313" key="2">
    <source>
        <dbReference type="Proteomes" id="UP001283341"/>
    </source>
</evidence>
<evidence type="ECO:0000313" key="1">
    <source>
        <dbReference type="EMBL" id="KAK3325108.1"/>
    </source>
</evidence>
<keyword evidence="2" id="KW-1185">Reference proteome</keyword>